<accession>A0A9X1Y715</accession>
<dbReference type="GO" id="GO:0045892">
    <property type="term" value="P:negative regulation of DNA-templated transcription"/>
    <property type="evidence" value="ECO:0007669"/>
    <property type="project" value="TreeGrafter"/>
</dbReference>
<dbReference type="InterPro" id="IPR014757">
    <property type="entry name" value="Tscrpt_reg_IclR_C"/>
</dbReference>
<keyword evidence="8" id="KW-1185">Reference proteome</keyword>
<dbReference type="PROSITE" id="PS51077">
    <property type="entry name" value="HTH_ICLR"/>
    <property type="match status" value="1"/>
</dbReference>
<dbReference type="PANTHER" id="PTHR30136:SF33">
    <property type="entry name" value="TRANSCRIPTIONAL REGULATORY PROTEIN"/>
    <property type="match status" value="1"/>
</dbReference>
<organism evidence="7 8">
    <name type="scientific">Roseomonas acroporae</name>
    <dbReference type="NCBI Taxonomy" id="2937791"/>
    <lineage>
        <taxon>Bacteria</taxon>
        <taxon>Pseudomonadati</taxon>
        <taxon>Pseudomonadota</taxon>
        <taxon>Alphaproteobacteria</taxon>
        <taxon>Acetobacterales</taxon>
        <taxon>Roseomonadaceae</taxon>
        <taxon>Roseomonas</taxon>
    </lineage>
</organism>
<dbReference type="Gene3D" id="3.30.450.40">
    <property type="match status" value="1"/>
</dbReference>
<evidence type="ECO:0000256" key="2">
    <source>
        <dbReference type="ARBA" id="ARBA00023125"/>
    </source>
</evidence>
<evidence type="ECO:0000256" key="3">
    <source>
        <dbReference type="ARBA" id="ARBA00023163"/>
    </source>
</evidence>
<keyword evidence="3" id="KW-0804">Transcription</keyword>
<name>A0A9X1Y715_9PROT</name>
<dbReference type="GO" id="GO:0003677">
    <property type="term" value="F:DNA binding"/>
    <property type="evidence" value="ECO:0007669"/>
    <property type="project" value="UniProtKB-KW"/>
</dbReference>
<feature type="domain" description="IclR-ED" evidence="6">
    <location>
        <begin position="117"/>
        <end position="300"/>
    </location>
</feature>
<dbReference type="SUPFAM" id="SSF55781">
    <property type="entry name" value="GAF domain-like"/>
    <property type="match status" value="1"/>
</dbReference>
<sequence length="300" mass="32444">MESRASTGGKPARQGAGDDAGGGDGDARRSRSAVRLIYDHHDLGPAHARDRKFVWALARGLEILRAFRPGQGALGNNELAALTGLPKPTVSRLTYTLTELGYLSYVPRLGRYEPAAPLLALSHPVLSNLGLRQVARDHMQALANAAGASVSIASPDRISMIYLDTCQASSLTRLRLEVGSRVEMVRSSVGRAWLAAIGERERALLYERFATRYQEEWPALRDRVEDAIAQIRARGFCLVDREWEPDVRAVGVPLVSPDGSTVLAMNCGAGGLVLDVARLESEIGPRLVHLGRIIAPALGR</sequence>
<dbReference type="GO" id="GO:0003700">
    <property type="term" value="F:DNA-binding transcription factor activity"/>
    <property type="evidence" value="ECO:0007669"/>
    <property type="project" value="TreeGrafter"/>
</dbReference>
<dbReference type="PANTHER" id="PTHR30136">
    <property type="entry name" value="HELIX-TURN-HELIX TRANSCRIPTIONAL REGULATOR, ICLR FAMILY"/>
    <property type="match status" value="1"/>
</dbReference>
<feature type="region of interest" description="Disordered" evidence="4">
    <location>
        <begin position="1"/>
        <end position="28"/>
    </location>
</feature>
<evidence type="ECO:0000313" key="8">
    <source>
        <dbReference type="Proteomes" id="UP001139516"/>
    </source>
</evidence>
<evidence type="ECO:0000313" key="7">
    <source>
        <dbReference type="EMBL" id="MCK8784758.1"/>
    </source>
</evidence>
<reference evidence="7" key="1">
    <citation type="submission" date="2022-04" db="EMBL/GenBank/DDBJ databases">
        <title>Roseomonas acroporae sp. nov., isolated from coral Acropora digitifera.</title>
        <authorList>
            <person name="Sun H."/>
        </authorList>
    </citation>
    <scope>NUCLEOTIDE SEQUENCE</scope>
    <source>
        <strain evidence="7">NAR14</strain>
    </source>
</reference>
<evidence type="ECO:0000256" key="4">
    <source>
        <dbReference type="SAM" id="MobiDB-lite"/>
    </source>
</evidence>
<keyword evidence="2" id="KW-0238">DNA-binding</keyword>
<proteinExistence type="predicted"/>
<protein>
    <submittedName>
        <fullName evidence="7">IclR family transcriptional regulator</fullName>
    </submittedName>
</protein>
<dbReference type="SUPFAM" id="SSF46785">
    <property type="entry name" value="Winged helix' DNA-binding domain"/>
    <property type="match status" value="1"/>
</dbReference>
<evidence type="ECO:0000259" key="5">
    <source>
        <dbReference type="PROSITE" id="PS51077"/>
    </source>
</evidence>
<dbReference type="PROSITE" id="PS51078">
    <property type="entry name" value="ICLR_ED"/>
    <property type="match status" value="1"/>
</dbReference>
<dbReference type="InterPro" id="IPR050707">
    <property type="entry name" value="HTH_MetabolicPath_Reg"/>
</dbReference>
<gene>
    <name evidence="7" type="ORF">M0638_10225</name>
</gene>
<dbReference type="SMART" id="SM00346">
    <property type="entry name" value="HTH_ICLR"/>
    <property type="match status" value="1"/>
</dbReference>
<dbReference type="InterPro" id="IPR029016">
    <property type="entry name" value="GAF-like_dom_sf"/>
</dbReference>
<dbReference type="InterPro" id="IPR036388">
    <property type="entry name" value="WH-like_DNA-bd_sf"/>
</dbReference>
<feature type="domain" description="HTH iclR-type" evidence="5">
    <location>
        <begin position="54"/>
        <end position="116"/>
    </location>
</feature>
<evidence type="ECO:0000256" key="1">
    <source>
        <dbReference type="ARBA" id="ARBA00023015"/>
    </source>
</evidence>
<dbReference type="Pfam" id="PF09339">
    <property type="entry name" value="HTH_IclR"/>
    <property type="match status" value="1"/>
</dbReference>
<dbReference type="InterPro" id="IPR036390">
    <property type="entry name" value="WH_DNA-bd_sf"/>
</dbReference>
<keyword evidence="1" id="KW-0805">Transcription regulation</keyword>
<dbReference type="Proteomes" id="UP001139516">
    <property type="component" value="Unassembled WGS sequence"/>
</dbReference>
<dbReference type="Gene3D" id="1.10.10.10">
    <property type="entry name" value="Winged helix-like DNA-binding domain superfamily/Winged helix DNA-binding domain"/>
    <property type="match status" value="1"/>
</dbReference>
<comment type="caution">
    <text evidence="7">The sequence shown here is derived from an EMBL/GenBank/DDBJ whole genome shotgun (WGS) entry which is preliminary data.</text>
</comment>
<dbReference type="RefSeq" id="WP_248666879.1">
    <property type="nucleotide sequence ID" value="NZ_JALPRX010000038.1"/>
</dbReference>
<dbReference type="AlphaFoldDB" id="A0A9X1Y715"/>
<dbReference type="Pfam" id="PF01614">
    <property type="entry name" value="IclR_C"/>
    <property type="match status" value="1"/>
</dbReference>
<dbReference type="EMBL" id="JALPRX010000038">
    <property type="protein sequence ID" value="MCK8784758.1"/>
    <property type="molecule type" value="Genomic_DNA"/>
</dbReference>
<dbReference type="InterPro" id="IPR005471">
    <property type="entry name" value="Tscrpt_reg_IclR_N"/>
</dbReference>
<evidence type="ECO:0000259" key="6">
    <source>
        <dbReference type="PROSITE" id="PS51078"/>
    </source>
</evidence>